<sequence>MRAIRWNCSYRWAMQSSPSPRPNTSAYYRNMVMQS</sequence>
<dbReference type="EMBL" id="BK015074">
    <property type="protein sequence ID" value="DAD89969.1"/>
    <property type="molecule type" value="Genomic_DNA"/>
</dbReference>
<evidence type="ECO:0000313" key="1">
    <source>
        <dbReference type="EMBL" id="DAD89969.1"/>
    </source>
</evidence>
<reference evidence="1" key="1">
    <citation type="journal article" date="2021" name="Proc. Natl. Acad. Sci. U.S.A.">
        <title>A Catalog of Tens of Thousands of Viruses from Human Metagenomes Reveals Hidden Associations with Chronic Diseases.</title>
        <authorList>
            <person name="Tisza M.J."/>
            <person name="Buck C.B."/>
        </authorList>
    </citation>
    <scope>NUCLEOTIDE SEQUENCE</scope>
    <source>
        <strain evidence="1">CteNz1</strain>
    </source>
</reference>
<proteinExistence type="predicted"/>
<organism evidence="1">
    <name type="scientific">Siphoviridae sp. cteNz1</name>
    <dbReference type="NCBI Taxonomy" id="2826404"/>
    <lineage>
        <taxon>Viruses</taxon>
        <taxon>Duplodnaviria</taxon>
        <taxon>Heunggongvirae</taxon>
        <taxon>Uroviricota</taxon>
        <taxon>Caudoviricetes</taxon>
    </lineage>
</organism>
<protein>
    <submittedName>
        <fullName evidence="1">Uncharacterized protein</fullName>
    </submittedName>
</protein>
<name>A0A8S5N5L3_9CAUD</name>
<accession>A0A8S5N5L3</accession>